<dbReference type="EMBL" id="CAUYUJ010019396">
    <property type="protein sequence ID" value="CAK0890886.1"/>
    <property type="molecule type" value="Genomic_DNA"/>
</dbReference>
<evidence type="ECO:0000256" key="1">
    <source>
        <dbReference type="SAM" id="MobiDB-lite"/>
    </source>
</evidence>
<accession>A0ABN9WVL2</accession>
<sequence length="811" mass="87693">MTGRMLSISSVVLRDGAWSKKLLGDAALLRDARLPPPVPFARAASITTRPLADEVHDVSTQEYADDIYQTWSLSRPNPLGAMAGVLAFNAILDREFREQGGFAHNPDKEVCVCLRWWALGPALLWGRFFPKGSIFQCARAVLRGRRPVFDPRNPGASPTCRFMSESHVLKSFGITDIRAELTMQRLRQWQRLVRYPADGRQVLTTLFGISGGFEEGGTFAPSGMIAGTANPWARQFGQDVGALLCLSNGPEFLASHSILEIRTITQAFFPVVARVAPRNARAIGALDAAVYRVILLVRGHPICRAMRQEVPLWNALGVPLPHRRLALLGAVRQQGERVGAASAETIADYLGGIKAGPAITNEQMRDKVRHCRISFTHGRNIMQIHVAADAAGSRSDSLMQVMLDIIEQVFGQDRADITNEMSRSSELEQDPGPLLRELRYRTCLEQPPPAERAELERRFWEPLRALRAAGEGWWRAPAATEALSRQLDEQGFVLIDGFLPDVQVRRLRACAEGLYQSSAMASGATTGGSSRVGLPHRGDFDWLWRLQRSGEHGQRAVLLRCGGDRGAAGGRGARRQRGRGVRPGRRAVVLRDDADVLPGREQGPLLQAHRQLLGQRPPPHRHPLPQRGLAGGPRRGAAALPSRRAEPADQARGGAHLEPPDPLLVRLAVSTRGAVRVPGRPLRGHGLVLRQAEPLDAHDPKDVLGARSLAAAAAAALPAVDDADRGHAEVAEGRRLGSGIRRLEAVFGGPKVALGGLKVAGRRVCAAAARGCAAAGGSAAAASHGREGIKVRATLGYAELRSAIGRLGIEK</sequence>
<comment type="caution">
    <text evidence="2">The sequence shown here is derived from an EMBL/GenBank/DDBJ whole genome shotgun (WGS) entry which is preliminary data.</text>
</comment>
<dbReference type="Gene3D" id="2.60.120.620">
    <property type="entry name" value="q2cbj1_9rhob like domain"/>
    <property type="match status" value="1"/>
</dbReference>
<keyword evidence="3" id="KW-1185">Reference proteome</keyword>
<organism evidence="2 3">
    <name type="scientific">Prorocentrum cordatum</name>
    <dbReference type="NCBI Taxonomy" id="2364126"/>
    <lineage>
        <taxon>Eukaryota</taxon>
        <taxon>Sar</taxon>
        <taxon>Alveolata</taxon>
        <taxon>Dinophyceae</taxon>
        <taxon>Prorocentrales</taxon>
        <taxon>Prorocentraceae</taxon>
        <taxon>Prorocentrum</taxon>
    </lineage>
</organism>
<evidence type="ECO:0000313" key="3">
    <source>
        <dbReference type="Proteomes" id="UP001189429"/>
    </source>
</evidence>
<gene>
    <name evidence="2" type="ORF">PCOR1329_LOCUS70984</name>
</gene>
<name>A0ABN9WVL2_9DINO</name>
<evidence type="ECO:0000313" key="2">
    <source>
        <dbReference type="EMBL" id="CAK0890886.1"/>
    </source>
</evidence>
<protein>
    <submittedName>
        <fullName evidence="2">Uncharacterized protein</fullName>
    </submittedName>
</protein>
<reference evidence="2" key="1">
    <citation type="submission" date="2023-10" db="EMBL/GenBank/DDBJ databases">
        <authorList>
            <person name="Chen Y."/>
            <person name="Shah S."/>
            <person name="Dougan E. K."/>
            <person name="Thang M."/>
            <person name="Chan C."/>
        </authorList>
    </citation>
    <scope>NUCLEOTIDE SEQUENCE [LARGE SCALE GENOMIC DNA]</scope>
</reference>
<proteinExistence type="predicted"/>
<dbReference type="Proteomes" id="UP001189429">
    <property type="component" value="Unassembled WGS sequence"/>
</dbReference>
<feature type="region of interest" description="Disordered" evidence="1">
    <location>
        <begin position="614"/>
        <end position="659"/>
    </location>
</feature>